<evidence type="ECO:0000256" key="9">
    <source>
        <dbReference type="ARBA" id="ARBA00023065"/>
    </source>
</evidence>
<comment type="caution">
    <text evidence="12">The sequence shown here is derived from an EMBL/GenBank/DDBJ whole genome shotgun (WGS) entry which is preliminary data.</text>
</comment>
<keyword evidence="5 11" id="KW-0547">Nucleotide-binding</keyword>
<evidence type="ECO:0000313" key="12">
    <source>
        <dbReference type="EMBL" id="KEZ47932.1"/>
    </source>
</evidence>
<dbReference type="GO" id="GO:0016787">
    <property type="term" value="F:hydrolase activity"/>
    <property type="evidence" value="ECO:0007669"/>
    <property type="project" value="UniProtKB-KW"/>
</dbReference>
<dbReference type="EMBL" id="JNVC02000015">
    <property type="protein sequence ID" value="KEZ47932.1"/>
    <property type="molecule type" value="Genomic_DNA"/>
</dbReference>
<evidence type="ECO:0000256" key="5">
    <source>
        <dbReference type="ARBA" id="ARBA00022741"/>
    </source>
</evidence>
<dbReference type="PANTHER" id="PTHR30042">
    <property type="entry name" value="POTASSIUM-TRANSPORTING ATPASE C CHAIN"/>
    <property type="match status" value="1"/>
</dbReference>
<evidence type="ECO:0000256" key="6">
    <source>
        <dbReference type="ARBA" id="ARBA00022840"/>
    </source>
</evidence>
<dbReference type="InterPro" id="IPR003820">
    <property type="entry name" value="KdpC"/>
</dbReference>
<evidence type="ECO:0000256" key="3">
    <source>
        <dbReference type="ARBA" id="ARBA00022538"/>
    </source>
</evidence>
<comment type="subcellular location">
    <subcellularLocation>
        <location evidence="11">Cell membrane</location>
        <topology evidence="11">Single-pass membrane protein</topology>
    </subcellularLocation>
</comment>
<keyword evidence="9 11" id="KW-0406">Ion transport</keyword>
<evidence type="ECO:0000256" key="10">
    <source>
        <dbReference type="ARBA" id="ARBA00023136"/>
    </source>
</evidence>
<dbReference type="RefSeq" id="WP_029566688.1">
    <property type="nucleotide sequence ID" value="NZ_JNVC02000015.1"/>
</dbReference>
<gene>
    <name evidence="11" type="primary">kdpC</name>
    <name evidence="12" type="ORF">GS18_0218275</name>
</gene>
<evidence type="ECO:0000313" key="13">
    <source>
        <dbReference type="Proteomes" id="UP000028549"/>
    </source>
</evidence>
<dbReference type="GO" id="GO:0005886">
    <property type="term" value="C:plasma membrane"/>
    <property type="evidence" value="ECO:0007669"/>
    <property type="project" value="UniProtKB-SubCell"/>
</dbReference>
<keyword evidence="13" id="KW-1185">Reference proteome</keyword>
<keyword evidence="2 11" id="KW-1003">Cell membrane</keyword>
<dbReference type="NCBIfam" id="NF001454">
    <property type="entry name" value="PRK00315.1"/>
    <property type="match status" value="1"/>
</dbReference>
<dbReference type="GO" id="GO:0008556">
    <property type="term" value="F:P-type potassium transmembrane transporter activity"/>
    <property type="evidence" value="ECO:0007669"/>
    <property type="project" value="InterPro"/>
</dbReference>
<keyword evidence="10 11" id="KW-0472">Membrane</keyword>
<dbReference type="GO" id="GO:0005524">
    <property type="term" value="F:ATP binding"/>
    <property type="evidence" value="ECO:0007669"/>
    <property type="project" value="UniProtKB-UniRule"/>
</dbReference>
<dbReference type="Proteomes" id="UP000028549">
    <property type="component" value="Unassembled WGS sequence"/>
</dbReference>
<dbReference type="STRING" id="246786.GS18_0218275"/>
<comment type="subunit">
    <text evidence="11">The system is composed of three essential subunits: KdpA, KdpB and KdpC.</text>
</comment>
<evidence type="ECO:0000256" key="8">
    <source>
        <dbReference type="ARBA" id="ARBA00022989"/>
    </source>
</evidence>
<comment type="function">
    <text evidence="11">Part of the high-affinity ATP-driven potassium transport (or Kdp) system, which catalyzes the hydrolysis of ATP coupled with the electrogenic transport of potassium into the cytoplasm. This subunit acts as a catalytic chaperone that increases the ATP-binding affinity of the ATP-hydrolyzing subunit KdpB by the formation of a transient KdpB/KdpC/ATP ternary complex.</text>
</comment>
<dbReference type="HAMAP" id="MF_00276">
    <property type="entry name" value="KdpC"/>
    <property type="match status" value="1"/>
</dbReference>
<keyword evidence="4 11" id="KW-0812">Transmembrane</keyword>
<evidence type="ECO:0000256" key="1">
    <source>
        <dbReference type="ARBA" id="ARBA00022448"/>
    </source>
</evidence>
<keyword evidence="6 11" id="KW-0067">ATP-binding</keyword>
<name>A0A084GKS0_METID</name>
<dbReference type="OrthoDB" id="9809491at2"/>
<accession>A0A084GKS0</accession>
<dbReference type="Pfam" id="PF02669">
    <property type="entry name" value="KdpC"/>
    <property type="match status" value="1"/>
</dbReference>
<evidence type="ECO:0000256" key="2">
    <source>
        <dbReference type="ARBA" id="ARBA00022475"/>
    </source>
</evidence>
<dbReference type="PIRSF" id="PIRSF001296">
    <property type="entry name" value="K_ATPase_KdpC"/>
    <property type="match status" value="1"/>
</dbReference>
<reference evidence="12 13" key="1">
    <citation type="journal article" date="2005" name="Int. J. Syst. Evol. Microbiol.">
        <title>Bacillus cibi sp. nov., isolated from jeotgal, a traditional Korean fermented seafood.</title>
        <authorList>
            <person name="Yoon J.H."/>
            <person name="Lee C.H."/>
            <person name="Oh T.K."/>
        </authorList>
    </citation>
    <scope>NUCLEOTIDE SEQUENCE [LARGE SCALE GENOMIC DNA]</scope>
    <source>
        <strain evidence="12 13">DSM 16189</strain>
    </source>
</reference>
<evidence type="ECO:0000256" key="11">
    <source>
        <dbReference type="HAMAP-Rule" id="MF_00276"/>
    </source>
</evidence>
<keyword evidence="7 11" id="KW-0630">Potassium</keyword>
<evidence type="ECO:0000256" key="7">
    <source>
        <dbReference type="ARBA" id="ARBA00022958"/>
    </source>
</evidence>
<protein>
    <recommendedName>
        <fullName evidence="11">Potassium-transporting ATPase KdpC subunit</fullName>
    </recommendedName>
    <alternativeName>
        <fullName evidence="11">ATP phosphohydrolase [potassium-transporting] C chain</fullName>
    </alternativeName>
    <alternativeName>
        <fullName evidence="11">Potassium-binding and translocating subunit C</fullName>
    </alternativeName>
    <alternativeName>
        <fullName evidence="11">Potassium-translocating ATPase C chain</fullName>
    </alternativeName>
</protein>
<dbReference type="NCBIfam" id="TIGR00681">
    <property type="entry name" value="kdpC"/>
    <property type="match status" value="1"/>
</dbReference>
<comment type="similarity">
    <text evidence="11">Belongs to the KdpC family.</text>
</comment>
<proteinExistence type="inferred from homology"/>
<dbReference type="PANTHER" id="PTHR30042:SF2">
    <property type="entry name" value="POTASSIUM-TRANSPORTING ATPASE KDPC SUBUNIT"/>
    <property type="match status" value="1"/>
</dbReference>
<keyword evidence="3 11" id="KW-0633">Potassium transport</keyword>
<organism evidence="12 13">
    <name type="scientific">Metabacillus indicus</name>
    <name type="common">Bacillus indicus</name>
    <dbReference type="NCBI Taxonomy" id="246786"/>
    <lineage>
        <taxon>Bacteria</taxon>
        <taxon>Bacillati</taxon>
        <taxon>Bacillota</taxon>
        <taxon>Bacilli</taxon>
        <taxon>Bacillales</taxon>
        <taxon>Bacillaceae</taxon>
        <taxon>Metabacillus</taxon>
    </lineage>
</organism>
<sequence>MEEKQSMIGPIIRMTLVLMTFCGLVYPVAVTGIAQAAAPHKADGSLIYDENDKVIGSELIGQTFTEEGYFHGRVSSIEYNGAGSGSNNYAPSNEDMLNRTKESIIEWKKNNPETKISDVPNDLLTNSGSGLDPHISPKAAYVQLDRVSEATGINKAELEKLIEKHVQGRELGLFGEERVNVLKLNLDIKNMMKQ</sequence>
<keyword evidence="1 11" id="KW-0813">Transport</keyword>
<dbReference type="AlphaFoldDB" id="A0A084GKS0"/>
<evidence type="ECO:0000256" key="4">
    <source>
        <dbReference type="ARBA" id="ARBA00022692"/>
    </source>
</evidence>
<keyword evidence="8 11" id="KW-1133">Transmembrane helix</keyword>
<keyword evidence="12" id="KW-0378">Hydrolase</keyword>